<organism evidence="3 4">
    <name type="scientific">Flavobacterium nakdongensis</name>
    <dbReference type="NCBI Taxonomy" id="3073563"/>
    <lineage>
        <taxon>Bacteria</taxon>
        <taxon>Pseudomonadati</taxon>
        <taxon>Bacteroidota</taxon>
        <taxon>Flavobacteriia</taxon>
        <taxon>Flavobacteriales</taxon>
        <taxon>Flavobacteriaceae</taxon>
        <taxon>Flavobacterium</taxon>
    </lineage>
</organism>
<keyword evidence="3" id="KW-0808">Transferase</keyword>
<dbReference type="Proteomes" id="UP001180481">
    <property type="component" value="Chromosome"/>
</dbReference>
<accession>A0ABY9R770</accession>
<feature type="transmembrane region" description="Helical" evidence="1">
    <location>
        <begin position="57"/>
        <end position="86"/>
    </location>
</feature>
<evidence type="ECO:0000313" key="3">
    <source>
        <dbReference type="EMBL" id="WMW77121.1"/>
    </source>
</evidence>
<sequence length="113" mass="13183">MSKFKELKSRWNIKSNFQFFIIFCVFAITGSTAAVIAKPILGVIGITKESVSLWVYYPLYILIIYPFYKILLLFYGALFGQLPFFWNIAKKLFLKMGFKFLVVFIEKNTKLGQ</sequence>
<keyword evidence="1" id="KW-1133">Transmembrane helix</keyword>
<name>A0ABY9R770_9FLAO</name>
<reference evidence="3" key="1">
    <citation type="submission" date="2023-09" db="EMBL/GenBank/DDBJ databases">
        <title>Flavobacterium sp. 20NA77.7 isolated from freshwater.</title>
        <authorList>
            <person name="Le V."/>
            <person name="Ko S.-R."/>
            <person name="Ahn C.-Y."/>
            <person name="Oh H.-M."/>
        </authorList>
    </citation>
    <scope>NUCLEOTIDE SEQUENCE</scope>
    <source>
        <strain evidence="3">20NA77.7</strain>
    </source>
</reference>
<evidence type="ECO:0000259" key="2">
    <source>
        <dbReference type="Pfam" id="PF20584"/>
    </source>
</evidence>
<dbReference type="InterPro" id="IPR046714">
    <property type="entry name" value="DUF6787"/>
</dbReference>
<keyword evidence="4" id="KW-1185">Reference proteome</keyword>
<dbReference type="Pfam" id="PF20584">
    <property type="entry name" value="DUF6787"/>
    <property type="match status" value="1"/>
</dbReference>
<feature type="domain" description="DUF6787" evidence="2">
    <location>
        <begin position="21"/>
        <end position="100"/>
    </location>
</feature>
<gene>
    <name evidence="3" type="ORF">RF683_06380</name>
</gene>
<keyword evidence="1" id="KW-0812">Transmembrane</keyword>
<evidence type="ECO:0000313" key="4">
    <source>
        <dbReference type="Proteomes" id="UP001180481"/>
    </source>
</evidence>
<dbReference type="EMBL" id="CP133721">
    <property type="protein sequence ID" value="WMW77121.1"/>
    <property type="molecule type" value="Genomic_DNA"/>
</dbReference>
<protein>
    <submittedName>
        <fullName evidence="3">Diacylglyceryl transferase</fullName>
    </submittedName>
</protein>
<dbReference type="RefSeq" id="WP_309531504.1">
    <property type="nucleotide sequence ID" value="NZ_CP133721.1"/>
</dbReference>
<proteinExistence type="predicted"/>
<keyword evidence="1" id="KW-0472">Membrane</keyword>
<evidence type="ECO:0000256" key="1">
    <source>
        <dbReference type="SAM" id="Phobius"/>
    </source>
</evidence>
<dbReference type="GO" id="GO:0016740">
    <property type="term" value="F:transferase activity"/>
    <property type="evidence" value="ECO:0007669"/>
    <property type="project" value="UniProtKB-KW"/>
</dbReference>